<protein>
    <submittedName>
        <fullName evidence="1">Uncharacterized protein</fullName>
    </submittedName>
</protein>
<name>S8FJU8_FOMSC</name>
<organism evidence="1 2">
    <name type="scientific">Fomitopsis schrenkii</name>
    <name type="common">Brown rot fungus</name>
    <dbReference type="NCBI Taxonomy" id="2126942"/>
    <lineage>
        <taxon>Eukaryota</taxon>
        <taxon>Fungi</taxon>
        <taxon>Dikarya</taxon>
        <taxon>Basidiomycota</taxon>
        <taxon>Agaricomycotina</taxon>
        <taxon>Agaricomycetes</taxon>
        <taxon>Polyporales</taxon>
        <taxon>Fomitopsis</taxon>
    </lineage>
</organism>
<evidence type="ECO:0000313" key="2">
    <source>
        <dbReference type="Proteomes" id="UP000015241"/>
    </source>
</evidence>
<feature type="non-terminal residue" evidence="1">
    <location>
        <position position="152"/>
    </location>
</feature>
<dbReference type="InParanoid" id="S8FJU8"/>
<dbReference type="AlphaFoldDB" id="S8FJU8"/>
<gene>
    <name evidence="1" type="ORF">FOMPIDRAFT_1104985</name>
</gene>
<accession>S8FJU8</accession>
<feature type="non-terminal residue" evidence="1">
    <location>
        <position position="1"/>
    </location>
</feature>
<dbReference type="OrthoDB" id="2758521at2759"/>
<dbReference type="Proteomes" id="UP000015241">
    <property type="component" value="Unassembled WGS sequence"/>
</dbReference>
<sequence length="152" mass="16725">NRTIDDVYGDSATGDLPIYGPSLWNIGPPCAGCQLVPDTDKLFMGTWHDNTHLPTVFNNMNITLVGTAIWVYCAVVQGGDARDAINNTNIEFDLDGNPSTFYDNNPAVSDGAPTFGYNVTVFSMTALMNTQHTLVMTMQPKSWMAFDWAQYT</sequence>
<evidence type="ECO:0000313" key="1">
    <source>
        <dbReference type="EMBL" id="EPS98614.1"/>
    </source>
</evidence>
<keyword evidence="2" id="KW-1185">Reference proteome</keyword>
<proteinExistence type="predicted"/>
<reference evidence="1 2" key="1">
    <citation type="journal article" date="2012" name="Science">
        <title>The Paleozoic origin of enzymatic lignin decomposition reconstructed from 31 fungal genomes.</title>
        <authorList>
            <person name="Floudas D."/>
            <person name="Binder M."/>
            <person name="Riley R."/>
            <person name="Barry K."/>
            <person name="Blanchette R.A."/>
            <person name="Henrissat B."/>
            <person name="Martinez A.T."/>
            <person name="Otillar R."/>
            <person name="Spatafora J.W."/>
            <person name="Yadav J.S."/>
            <person name="Aerts A."/>
            <person name="Benoit I."/>
            <person name="Boyd A."/>
            <person name="Carlson A."/>
            <person name="Copeland A."/>
            <person name="Coutinho P.M."/>
            <person name="de Vries R.P."/>
            <person name="Ferreira P."/>
            <person name="Findley K."/>
            <person name="Foster B."/>
            <person name="Gaskell J."/>
            <person name="Glotzer D."/>
            <person name="Gorecki P."/>
            <person name="Heitman J."/>
            <person name="Hesse C."/>
            <person name="Hori C."/>
            <person name="Igarashi K."/>
            <person name="Jurgens J.A."/>
            <person name="Kallen N."/>
            <person name="Kersten P."/>
            <person name="Kohler A."/>
            <person name="Kuees U."/>
            <person name="Kumar T.K.A."/>
            <person name="Kuo A."/>
            <person name="LaButti K."/>
            <person name="Larrondo L.F."/>
            <person name="Lindquist E."/>
            <person name="Ling A."/>
            <person name="Lombard V."/>
            <person name="Lucas S."/>
            <person name="Lundell T."/>
            <person name="Martin R."/>
            <person name="McLaughlin D.J."/>
            <person name="Morgenstern I."/>
            <person name="Morin E."/>
            <person name="Murat C."/>
            <person name="Nagy L.G."/>
            <person name="Nolan M."/>
            <person name="Ohm R.A."/>
            <person name="Patyshakuliyeva A."/>
            <person name="Rokas A."/>
            <person name="Ruiz-Duenas F.J."/>
            <person name="Sabat G."/>
            <person name="Salamov A."/>
            <person name="Samejima M."/>
            <person name="Schmutz J."/>
            <person name="Slot J.C."/>
            <person name="St John F."/>
            <person name="Stenlid J."/>
            <person name="Sun H."/>
            <person name="Sun S."/>
            <person name="Syed K."/>
            <person name="Tsang A."/>
            <person name="Wiebenga A."/>
            <person name="Young D."/>
            <person name="Pisabarro A."/>
            <person name="Eastwood D.C."/>
            <person name="Martin F."/>
            <person name="Cullen D."/>
            <person name="Grigoriev I.V."/>
            <person name="Hibbett D.S."/>
        </authorList>
    </citation>
    <scope>NUCLEOTIDE SEQUENCE</scope>
    <source>
        <strain evidence="2">FP-58527</strain>
    </source>
</reference>
<dbReference type="Gene3D" id="2.60.120.260">
    <property type="entry name" value="Galactose-binding domain-like"/>
    <property type="match status" value="1"/>
</dbReference>
<dbReference type="EMBL" id="KE504163">
    <property type="protein sequence ID" value="EPS98614.1"/>
    <property type="molecule type" value="Genomic_DNA"/>
</dbReference>
<dbReference type="HOGENOM" id="CLU_081164_2_0_1"/>